<dbReference type="GO" id="GO:0005886">
    <property type="term" value="C:plasma membrane"/>
    <property type="evidence" value="ECO:0007669"/>
    <property type="project" value="UniProtKB-SubCell"/>
</dbReference>
<comment type="subcellular location">
    <subcellularLocation>
        <location evidence="1 14">Cell membrane</location>
        <topology evidence="1 14">Multi-pass membrane protein</topology>
    </subcellularLocation>
</comment>
<feature type="transmembrane region" description="Helical" evidence="14">
    <location>
        <begin position="220"/>
        <end position="237"/>
    </location>
</feature>
<evidence type="ECO:0000256" key="12">
    <source>
        <dbReference type="ARBA" id="ARBA00032932"/>
    </source>
</evidence>
<evidence type="ECO:0000256" key="5">
    <source>
        <dbReference type="ARBA" id="ARBA00022475"/>
    </source>
</evidence>
<feature type="transmembrane region" description="Helical" evidence="14">
    <location>
        <begin position="49"/>
        <end position="71"/>
    </location>
</feature>
<evidence type="ECO:0000313" key="15">
    <source>
        <dbReference type="EMBL" id="KKU51320.1"/>
    </source>
</evidence>
<evidence type="ECO:0000256" key="14">
    <source>
        <dbReference type="HAMAP-Rule" id="MF_01006"/>
    </source>
</evidence>
<comment type="miscellaneous">
    <text evidence="14">Bacitracin is thought to be involved in the inhibition of peptidoglycan synthesis by sequestering undecaprenyl diphosphate, thereby reducing the pool of lipid carrier available.</text>
</comment>
<organism evidence="15 16">
    <name type="scientific">candidate division WWE3 bacterium GW2011_GWC1_47_10</name>
    <dbReference type="NCBI Taxonomy" id="1619122"/>
    <lineage>
        <taxon>Bacteria</taxon>
        <taxon>Katanobacteria</taxon>
    </lineage>
</organism>
<dbReference type="InterPro" id="IPR003824">
    <property type="entry name" value="UppP"/>
</dbReference>
<gene>
    <name evidence="14" type="primary">uppP</name>
    <name evidence="15" type="ORF">UX73_C0003G0008</name>
</gene>
<accession>A0A0G1U102</accession>
<dbReference type="Proteomes" id="UP000034873">
    <property type="component" value="Unassembled WGS sequence"/>
</dbReference>
<keyword evidence="14" id="KW-0133">Cell shape</keyword>
<evidence type="ECO:0000256" key="10">
    <source>
        <dbReference type="ARBA" id="ARBA00023251"/>
    </source>
</evidence>
<dbReference type="STRING" id="1619122.UX73_C0003G0008"/>
<evidence type="ECO:0000256" key="6">
    <source>
        <dbReference type="ARBA" id="ARBA00022692"/>
    </source>
</evidence>
<feature type="transmembrane region" description="Helical" evidence="14">
    <location>
        <begin position="188"/>
        <end position="208"/>
    </location>
</feature>
<keyword evidence="6 14" id="KW-0812">Transmembrane</keyword>
<feature type="transmembrane region" description="Helical" evidence="14">
    <location>
        <begin position="249"/>
        <end position="266"/>
    </location>
</feature>
<dbReference type="GO" id="GO:0046677">
    <property type="term" value="P:response to antibiotic"/>
    <property type="evidence" value="ECO:0007669"/>
    <property type="project" value="UniProtKB-UniRule"/>
</dbReference>
<dbReference type="GO" id="GO:0071555">
    <property type="term" value="P:cell wall organization"/>
    <property type="evidence" value="ECO:0007669"/>
    <property type="project" value="UniProtKB-KW"/>
</dbReference>
<protein>
    <recommendedName>
        <fullName evidence="4 14">Undecaprenyl-diphosphatase</fullName>
        <ecNumber evidence="3 14">3.6.1.27</ecNumber>
    </recommendedName>
    <alternativeName>
        <fullName evidence="12 14">Bacitracin resistance protein</fullName>
    </alternativeName>
    <alternativeName>
        <fullName evidence="11 14">Undecaprenyl pyrophosphate phosphatase</fullName>
    </alternativeName>
</protein>
<evidence type="ECO:0000256" key="7">
    <source>
        <dbReference type="ARBA" id="ARBA00022801"/>
    </source>
</evidence>
<dbReference type="Pfam" id="PF02673">
    <property type="entry name" value="BacA"/>
    <property type="match status" value="1"/>
</dbReference>
<keyword evidence="7 14" id="KW-0378">Hydrolase</keyword>
<feature type="transmembrane region" description="Helical" evidence="14">
    <location>
        <begin position="118"/>
        <end position="140"/>
    </location>
</feature>
<keyword evidence="8 14" id="KW-1133">Transmembrane helix</keyword>
<dbReference type="GO" id="GO:0008360">
    <property type="term" value="P:regulation of cell shape"/>
    <property type="evidence" value="ECO:0007669"/>
    <property type="project" value="UniProtKB-KW"/>
</dbReference>
<dbReference type="PANTHER" id="PTHR30622">
    <property type="entry name" value="UNDECAPRENYL-DIPHOSPHATASE"/>
    <property type="match status" value="1"/>
</dbReference>
<dbReference type="EMBL" id="LCNH01000003">
    <property type="protein sequence ID" value="KKU51320.1"/>
    <property type="molecule type" value="Genomic_DNA"/>
</dbReference>
<keyword evidence="9 14" id="KW-0472">Membrane</keyword>
<evidence type="ECO:0000256" key="2">
    <source>
        <dbReference type="ARBA" id="ARBA00010621"/>
    </source>
</evidence>
<keyword evidence="14" id="KW-0573">Peptidoglycan synthesis</keyword>
<comment type="caution">
    <text evidence="15">The sequence shown here is derived from an EMBL/GenBank/DDBJ whole genome shotgun (WGS) entry which is preliminary data.</text>
</comment>
<dbReference type="HAMAP" id="MF_01006">
    <property type="entry name" value="Undec_diphosphatase"/>
    <property type="match status" value="1"/>
</dbReference>
<dbReference type="PANTHER" id="PTHR30622:SF4">
    <property type="entry name" value="UNDECAPRENYL-DIPHOSPHATASE"/>
    <property type="match status" value="1"/>
</dbReference>
<dbReference type="GO" id="GO:0009252">
    <property type="term" value="P:peptidoglycan biosynthetic process"/>
    <property type="evidence" value="ECO:0007669"/>
    <property type="project" value="UniProtKB-KW"/>
</dbReference>
<evidence type="ECO:0000256" key="1">
    <source>
        <dbReference type="ARBA" id="ARBA00004651"/>
    </source>
</evidence>
<dbReference type="AlphaFoldDB" id="A0A0G1U102"/>
<evidence type="ECO:0000256" key="8">
    <source>
        <dbReference type="ARBA" id="ARBA00022989"/>
    </source>
</evidence>
<comment type="catalytic activity">
    <reaction evidence="13 14">
        <text>di-trans,octa-cis-undecaprenyl diphosphate + H2O = di-trans,octa-cis-undecaprenyl phosphate + phosphate + H(+)</text>
        <dbReference type="Rhea" id="RHEA:28094"/>
        <dbReference type="ChEBI" id="CHEBI:15377"/>
        <dbReference type="ChEBI" id="CHEBI:15378"/>
        <dbReference type="ChEBI" id="CHEBI:43474"/>
        <dbReference type="ChEBI" id="CHEBI:58405"/>
        <dbReference type="ChEBI" id="CHEBI:60392"/>
        <dbReference type="EC" id="3.6.1.27"/>
    </reaction>
</comment>
<dbReference type="GO" id="GO:0050380">
    <property type="term" value="F:undecaprenyl-diphosphatase activity"/>
    <property type="evidence" value="ECO:0007669"/>
    <property type="project" value="UniProtKB-UniRule"/>
</dbReference>
<comment type="similarity">
    <text evidence="2 14">Belongs to the UppP family.</text>
</comment>
<feature type="transmembrane region" description="Helical" evidence="14">
    <location>
        <begin position="7"/>
        <end position="29"/>
    </location>
</feature>
<evidence type="ECO:0000313" key="16">
    <source>
        <dbReference type="Proteomes" id="UP000034873"/>
    </source>
</evidence>
<evidence type="ECO:0000256" key="4">
    <source>
        <dbReference type="ARBA" id="ARBA00021581"/>
    </source>
</evidence>
<dbReference type="EC" id="3.6.1.27" evidence="3 14"/>
<keyword evidence="5 14" id="KW-1003">Cell membrane</keyword>
<evidence type="ECO:0000256" key="13">
    <source>
        <dbReference type="ARBA" id="ARBA00047594"/>
    </source>
</evidence>
<dbReference type="NCBIfam" id="TIGR00753">
    <property type="entry name" value="undec_PP_bacA"/>
    <property type="match status" value="1"/>
</dbReference>
<evidence type="ECO:0000256" key="3">
    <source>
        <dbReference type="ARBA" id="ARBA00012374"/>
    </source>
</evidence>
<proteinExistence type="inferred from homology"/>
<sequence>MFDAHAIVLGIVQGLTEFLPVSSSGHLIIFPHLFGWEQQQLVLDTTFHLGTAAALVVYFWGDLFVVFSSLFRDVIGKKAKVSAYSDYGRLGVYILIGSFPAGLIGLMLDSFIESKLRSVSVVAAFLILGSVLMVIAERFAKYSVDVLTAKKSLVIGLFQALALFPGISRSGATISAGMLSGLSREESARFSFLLSVPIVVAAASFKIADSFLQLQHLQSSTLFWGFVSSFAVGWLSIKFLMGFLKKHSLYWFVAYRLVLAVGLLLLF</sequence>
<evidence type="ECO:0000256" key="11">
    <source>
        <dbReference type="ARBA" id="ARBA00032707"/>
    </source>
</evidence>
<evidence type="ECO:0000256" key="9">
    <source>
        <dbReference type="ARBA" id="ARBA00023136"/>
    </source>
</evidence>
<comment type="function">
    <text evidence="14">Catalyzes the dephosphorylation of undecaprenyl diphosphate (UPP). Confers resistance to bacitracin.</text>
</comment>
<keyword evidence="10 14" id="KW-0046">Antibiotic resistance</keyword>
<name>A0A0G1U102_UNCKA</name>
<keyword evidence="14" id="KW-0961">Cell wall biogenesis/degradation</keyword>
<dbReference type="PATRIC" id="fig|1619122.3.peg.74"/>
<reference evidence="15 16" key="1">
    <citation type="journal article" date="2015" name="Nature">
        <title>rRNA introns, odd ribosomes, and small enigmatic genomes across a large radiation of phyla.</title>
        <authorList>
            <person name="Brown C.T."/>
            <person name="Hug L.A."/>
            <person name="Thomas B.C."/>
            <person name="Sharon I."/>
            <person name="Castelle C.J."/>
            <person name="Singh A."/>
            <person name="Wilkins M.J."/>
            <person name="Williams K.H."/>
            <person name="Banfield J.F."/>
        </authorList>
    </citation>
    <scope>NUCLEOTIDE SEQUENCE [LARGE SCALE GENOMIC DNA]</scope>
</reference>
<feature type="transmembrane region" description="Helical" evidence="14">
    <location>
        <begin position="92"/>
        <end position="112"/>
    </location>
</feature>